<evidence type="ECO:0000256" key="2">
    <source>
        <dbReference type="ARBA" id="ARBA00023125"/>
    </source>
</evidence>
<feature type="compositionally biased region" description="Low complexity" evidence="4">
    <location>
        <begin position="108"/>
        <end position="117"/>
    </location>
</feature>
<dbReference type="Pfam" id="PF01638">
    <property type="entry name" value="HxlR"/>
    <property type="match status" value="1"/>
</dbReference>
<dbReference type="InterPro" id="IPR002577">
    <property type="entry name" value="HTH_HxlR"/>
</dbReference>
<dbReference type="PROSITE" id="PS51118">
    <property type="entry name" value="HTH_HXLR"/>
    <property type="match status" value="1"/>
</dbReference>
<comment type="caution">
    <text evidence="6">The sequence shown here is derived from an EMBL/GenBank/DDBJ whole genome shotgun (WGS) entry which is preliminary data.</text>
</comment>
<evidence type="ECO:0000313" key="7">
    <source>
        <dbReference type="Proteomes" id="UP000637002"/>
    </source>
</evidence>
<evidence type="ECO:0000256" key="3">
    <source>
        <dbReference type="ARBA" id="ARBA00023163"/>
    </source>
</evidence>
<protein>
    <recommendedName>
        <fullName evidence="5">HTH hxlR-type domain-containing protein</fullName>
    </recommendedName>
</protein>
<dbReference type="GO" id="GO:0003677">
    <property type="term" value="F:DNA binding"/>
    <property type="evidence" value="ECO:0007669"/>
    <property type="project" value="UniProtKB-KW"/>
</dbReference>
<reference evidence="6" key="1">
    <citation type="journal article" date="2014" name="Int. J. Syst. Evol. Microbiol.">
        <title>Complete genome sequence of Corynebacterium casei LMG S-19264T (=DSM 44701T), isolated from a smear-ripened cheese.</title>
        <authorList>
            <consortium name="US DOE Joint Genome Institute (JGI-PGF)"/>
            <person name="Walter F."/>
            <person name="Albersmeier A."/>
            <person name="Kalinowski J."/>
            <person name="Ruckert C."/>
        </authorList>
    </citation>
    <scope>NUCLEOTIDE SEQUENCE</scope>
    <source>
        <strain evidence="6">CGMCC 1.12919</strain>
    </source>
</reference>
<keyword evidence="7" id="KW-1185">Reference proteome</keyword>
<dbReference type="EMBL" id="BMGG01000002">
    <property type="protein sequence ID" value="GGC54101.1"/>
    <property type="molecule type" value="Genomic_DNA"/>
</dbReference>
<dbReference type="SUPFAM" id="SSF46785">
    <property type="entry name" value="Winged helix' DNA-binding domain"/>
    <property type="match status" value="1"/>
</dbReference>
<keyword evidence="1" id="KW-0805">Transcription regulation</keyword>
<feature type="region of interest" description="Disordered" evidence="4">
    <location>
        <begin position="108"/>
        <end position="145"/>
    </location>
</feature>
<accession>A0A916TZD8</accession>
<keyword evidence="2" id="KW-0238">DNA-binding</keyword>
<evidence type="ECO:0000259" key="5">
    <source>
        <dbReference type="PROSITE" id="PS51118"/>
    </source>
</evidence>
<proteinExistence type="predicted"/>
<dbReference type="InterPro" id="IPR036390">
    <property type="entry name" value="WH_DNA-bd_sf"/>
</dbReference>
<evidence type="ECO:0000256" key="1">
    <source>
        <dbReference type="ARBA" id="ARBA00023015"/>
    </source>
</evidence>
<sequence length="145" mass="16441">MQRKSFQSMSCPIARSLEKVGEWWSILILRDARRGRTRFDEFQKSLGIGSNTLTRRLNWLVAQGLLERRECRDHPQRREYVLTASGRDFQAVLDAFIAWGNLHAPQAEAAARDGAAASPNRSAGRPRIAVTPDHSPRKDHPPAKR</sequence>
<feature type="domain" description="HTH hxlR-type" evidence="5">
    <location>
        <begin position="11"/>
        <end position="108"/>
    </location>
</feature>
<dbReference type="PANTHER" id="PTHR33204:SF17">
    <property type="entry name" value="TRANSCRIPTIONAL REGULATORY PROTEIN"/>
    <property type="match status" value="1"/>
</dbReference>
<dbReference type="PANTHER" id="PTHR33204">
    <property type="entry name" value="TRANSCRIPTIONAL REGULATOR, MARR FAMILY"/>
    <property type="match status" value="1"/>
</dbReference>
<reference evidence="6" key="2">
    <citation type="submission" date="2020-09" db="EMBL/GenBank/DDBJ databases">
        <authorList>
            <person name="Sun Q."/>
            <person name="Zhou Y."/>
        </authorList>
    </citation>
    <scope>NUCLEOTIDE SEQUENCE</scope>
    <source>
        <strain evidence="6">CGMCC 1.12919</strain>
    </source>
</reference>
<gene>
    <name evidence="6" type="ORF">GCM10010994_11290</name>
</gene>
<dbReference type="AlphaFoldDB" id="A0A916TZD8"/>
<organism evidence="6 7">
    <name type="scientific">Chelatococcus reniformis</name>
    <dbReference type="NCBI Taxonomy" id="1494448"/>
    <lineage>
        <taxon>Bacteria</taxon>
        <taxon>Pseudomonadati</taxon>
        <taxon>Pseudomonadota</taxon>
        <taxon>Alphaproteobacteria</taxon>
        <taxon>Hyphomicrobiales</taxon>
        <taxon>Chelatococcaceae</taxon>
        <taxon>Chelatococcus</taxon>
    </lineage>
</organism>
<dbReference type="RefSeq" id="WP_188608169.1">
    <property type="nucleotide sequence ID" value="NZ_BMGG01000002.1"/>
</dbReference>
<feature type="compositionally biased region" description="Basic and acidic residues" evidence="4">
    <location>
        <begin position="134"/>
        <end position="145"/>
    </location>
</feature>
<dbReference type="Proteomes" id="UP000637002">
    <property type="component" value="Unassembled WGS sequence"/>
</dbReference>
<dbReference type="InterPro" id="IPR036388">
    <property type="entry name" value="WH-like_DNA-bd_sf"/>
</dbReference>
<evidence type="ECO:0000256" key="4">
    <source>
        <dbReference type="SAM" id="MobiDB-lite"/>
    </source>
</evidence>
<dbReference type="Gene3D" id="1.10.10.10">
    <property type="entry name" value="Winged helix-like DNA-binding domain superfamily/Winged helix DNA-binding domain"/>
    <property type="match status" value="1"/>
</dbReference>
<keyword evidence="3" id="KW-0804">Transcription</keyword>
<evidence type="ECO:0000313" key="6">
    <source>
        <dbReference type="EMBL" id="GGC54101.1"/>
    </source>
</evidence>
<name>A0A916TZD8_9HYPH</name>